<name>A0A432ZF96_9GAMM</name>
<dbReference type="PANTHER" id="PTHR11655:SF14">
    <property type="entry name" value="LARGE RIBOSOMAL SUBUNIT PROTEIN UL6M"/>
    <property type="match status" value="1"/>
</dbReference>
<dbReference type="InterPro" id="IPR000702">
    <property type="entry name" value="Ribosomal_uL6-like"/>
</dbReference>
<dbReference type="GO" id="GO:0022625">
    <property type="term" value="C:cytosolic large ribosomal subunit"/>
    <property type="evidence" value="ECO:0007669"/>
    <property type="project" value="UniProtKB-UniRule"/>
</dbReference>
<evidence type="ECO:0000256" key="5">
    <source>
        <dbReference type="ARBA" id="ARBA00023274"/>
    </source>
</evidence>
<organism evidence="10 11">
    <name type="scientific">Idiomarina tyrosinivorans</name>
    <dbReference type="NCBI Taxonomy" id="1445662"/>
    <lineage>
        <taxon>Bacteria</taxon>
        <taxon>Pseudomonadati</taxon>
        <taxon>Pseudomonadota</taxon>
        <taxon>Gammaproteobacteria</taxon>
        <taxon>Alteromonadales</taxon>
        <taxon>Idiomarinaceae</taxon>
        <taxon>Idiomarina</taxon>
    </lineage>
</organism>
<dbReference type="InterPro" id="IPR036789">
    <property type="entry name" value="Ribosomal_uL6-like_a/b-dom_sf"/>
</dbReference>
<dbReference type="Proteomes" id="UP000287996">
    <property type="component" value="Unassembled WGS sequence"/>
</dbReference>
<keyword evidence="2 6" id="KW-0699">rRNA-binding</keyword>
<feature type="domain" description="Large ribosomal subunit protein uL6 alpha-beta" evidence="9">
    <location>
        <begin position="90"/>
        <end position="164"/>
    </location>
</feature>
<dbReference type="OrthoDB" id="9805007at2"/>
<evidence type="ECO:0000256" key="7">
    <source>
        <dbReference type="RuleBase" id="RU003869"/>
    </source>
</evidence>
<keyword evidence="5 6" id="KW-0687">Ribonucleoprotein</keyword>
<accession>A0A432ZF96</accession>
<evidence type="ECO:0000313" key="10">
    <source>
        <dbReference type="EMBL" id="RUO76560.1"/>
    </source>
</evidence>
<dbReference type="InterPro" id="IPR002358">
    <property type="entry name" value="Ribosomal_uL6_CS"/>
</dbReference>
<dbReference type="InterPro" id="IPR020040">
    <property type="entry name" value="Ribosomal_uL6_a/b-dom"/>
</dbReference>
<keyword evidence="3 6" id="KW-0694">RNA-binding</keyword>
<feature type="domain" description="Large ribosomal subunit protein uL6 alpha-beta" evidence="9">
    <location>
        <begin position="11"/>
        <end position="82"/>
    </location>
</feature>
<dbReference type="Pfam" id="PF00347">
    <property type="entry name" value="Ribosomal_L6"/>
    <property type="match status" value="2"/>
</dbReference>
<dbReference type="NCBIfam" id="TIGR03654">
    <property type="entry name" value="L6_bact"/>
    <property type="match status" value="1"/>
</dbReference>
<evidence type="ECO:0000256" key="4">
    <source>
        <dbReference type="ARBA" id="ARBA00022980"/>
    </source>
</evidence>
<dbReference type="GO" id="GO:0002181">
    <property type="term" value="P:cytoplasmic translation"/>
    <property type="evidence" value="ECO:0007669"/>
    <property type="project" value="TreeGrafter"/>
</dbReference>
<evidence type="ECO:0000256" key="3">
    <source>
        <dbReference type="ARBA" id="ARBA00022884"/>
    </source>
</evidence>
<dbReference type="GO" id="GO:0003735">
    <property type="term" value="F:structural constituent of ribosome"/>
    <property type="evidence" value="ECO:0007669"/>
    <property type="project" value="UniProtKB-UniRule"/>
</dbReference>
<dbReference type="AlphaFoldDB" id="A0A432ZF96"/>
<dbReference type="InterPro" id="IPR019906">
    <property type="entry name" value="Ribosomal_uL6_bac-type"/>
</dbReference>
<dbReference type="Gene3D" id="3.90.930.12">
    <property type="entry name" value="Ribosomal protein L6, alpha-beta domain"/>
    <property type="match status" value="2"/>
</dbReference>
<dbReference type="PRINTS" id="PR00059">
    <property type="entry name" value="RIBOSOMALL6"/>
</dbReference>
<evidence type="ECO:0000256" key="2">
    <source>
        <dbReference type="ARBA" id="ARBA00022730"/>
    </source>
</evidence>
<protein>
    <recommendedName>
        <fullName evidence="6">Large ribosomal subunit protein uL6</fullName>
    </recommendedName>
</protein>
<dbReference type="PIRSF" id="PIRSF002162">
    <property type="entry name" value="Ribosomal_L6"/>
    <property type="match status" value="1"/>
</dbReference>
<evidence type="ECO:0000256" key="8">
    <source>
        <dbReference type="RuleBase" id="RU003870"/>
    </source>
</evidence>
<evidence type="ECO:0000256" key="1">
    <source>
        <dbReference type="ARBA" id="ARBA00009356"/>
    </source>
</evidence>
<comment type="caution">
    <text evidence="10">The sequence shown here is derived from an EMBL/GenBank/DDBJ whole genome shotgun (WGS) entry which is preliminary data.</text>
</comment>
<gene>
    <name evidence="6" type="primary">rplF</name>
    <name evidence="10" type="ORF">CWI84_11605</name>
</gene>
<dbReference type="HAMAP" id="MF_01365_B">
    <property type="entry name" value="Ribosomal_uL6_B"/>
    <property type="match status" value="1"/>
</dbReference>
<evidence type="ECO:0000313" key="11">
    <source>
        <dbReference type="Proteomes" id="UP000287996"/>
    </source>
</evidence>
<dbReference type="SUPFAM" id="SSF56053">
    <property type="entry name" value="Ribosomal protein L6"/>
    <property type="match status" value="2"/>
</dbReference>
<keyword evidence="4 6" id="KW-0689">Ribosomal protein</keyword>
<evidence type="ECO:0000256" key="6">
    <source>
        <dbReference type="HAMAP-Rule" id="MF_01365"/>
    </source>
</evidence>
<dbReference type="EMBL" id="PIQH01000014">
    <property type="protein sequence ID" value="RUO76560.1"/>
    <property type="molecule type" value="Genomic_DNA"/>
</dbReference>
<dbReference type="PANTHER" id="PTHR11655">
    <property type="entry name" value="60S/50S RIBOSOMAL PROTEIN L6/L9"/>
    <property type="match status" value="1"/>
</dbReference>
<comment type="subunit">
    <text evidence="6">Part of the 50S ribosomal subunit.</text>
</comment>
<proteinExistence type="inferred from homology"/>
<dbReference type="PROSITE" id="PS00525">
    <property type="entry name" value="RIBOSOMAL_L6_1"/>
    <property type="match status" value="1"/>
</dbReference>
<dbReference type="RefSeq" id="WP_126842755.1">
    <property type="nucleotide sequence ID" value="NZ_PIQH01000014.1"/>
</dbReference>
<sequence length="177" mass="19031">MSRVAKAPIEIPAGVEVALSGQEITIKGAQGSLSRVVNDAVEIVQEDNVLRTNAREGVANATAQAGTARALLQNMVVGVSKGFERKLQLVGVGYRAQAQGKKLNLTLGFSHPVEFEIPEGITVETPTQTEVVVKGADKQLVGQVAANIRAFRKPEPYKGKGVRYADEQVRRKEAKKK</sequence>
<dbReference type="GO" id="GO:0019843">
    <property type="term" value="F:rRNA binding"/>
    <property type="evidence" value="ECO:0007669"/>
    <property type="project" value="UniProtKB-UniRule"/>
</dbReference>
<keyword evidence="11" id="KW-1185">Reference proteome</keyword>
<dbReference type="FunFam" id="3.90.930.12:FF:000001">
    <property type="entry name" value="50S ribosomal protein L6"/>
    <property type="match status" value="1"/>
</dbReference>
<reference evidence="10 11" key="1">
    <citation type="journal article" date="2011" name="Front. Microbiol.">
        <title>Genomic signatures of strain selection and enhancement in Bacillus atrophaeus var. globigii, a historical biowarfare simulant.</title>
        <authorList>
            <person name="Gibbons H.S."/>
            <person name="Broomall S.M."/>
            <person name="McNew L.A."/>
            <person name="Daligault H."/>
            <person name="Chapman C."/>
            <person name="Bruce D."/>
            <person name="Karavis M."/>
            <person name="Krepps M."/>
            <person name="McGregor P.A."/>
            <person name="Hong C."/>
            <person name="Park K.H."/>
            <person name="Akmal A."/>
            <person name="Feldman A."/>
            <person name="Lin J.S."/>
            <person name="Chang W.E."/>
            <person name="Higgs B.W."/>
            <person name="Demirev P."/>
            <person name="Lindquist J."/>
            <person name="Liem A."/>
            <person name="Fochler E."/>
            <person name="Read T.D."/>
            <person name="Tapia R."/>
            <person name="Johnson S."/>
            <person name="Bishop-Lilly K.A."/>
            <person name="Detter C."/>
            <person name="Han C."/>
            <person name="Sozhamannan S."/>
            <person name="Rosenzweig C.N."/>
            <person name="Skowronski E.W."/>
        </authorList>
    </citation>
    <scope>NUCLEOTIDE SEQUENCE [LARGE SCALE GENOMIC DNA]</scope>
    <source>
        <strain evidence="10 11">CC-PW-9</strain>
    </source>
</reference>
<evidence type="ECO:0000259" key="9">
    <source>
        <dbReference type="Pfam" id="PF00347"/>
    </source>
</evidence>
<comment type="function">
    <text evidence="6 8">This protein binds to the 23S rRNA, and is important in its secondary structure. It is located near the subunit interface in the base of the L7/L12 stalk, and near the tRNA binding site of the peptidyltransferase center.</text>
</comment>
<dbReference type="FunFam" id="3.90.930.12:FF:000002">
    <property type="entry name" value="50S ribosomal protein L6"/>
    <property type="match status" value="1"/>
</dbReference>
<comment type="similarity">
    <text evidence="1 6 7">Belongs to the universal ribosomal protein uL6 family.</text>
</comment>